<sequence length="85" mass="9554">MERVKSETRTPYMTRVERVDSKQEQTTVNRRYQHDTALGSVLRSHPTSVGWYATVTSCPFAPLTAPKQDHVSNALTEGFGKGPFL</sequence>
<dbReference type="EMBL" id="JAQQWE010000009">
    <property type="protein sequence ID" value="KAK7941442.1"/>
    <property type="molecule type" value="Genomic_DNA"/>
</dbReference>
<dbReference type="GeneID" id="92083113"/>
<dbReference type="RefSeq" id="XP_066694194.1">
    <property type="nucleotide sequence ID" value="XM_066850051.1"/>
</dbReference>
<protein>
    <submittedName>
        <fullName evidence="2">Uncharacterized protein</fullName>
    </submittedName>
</protein>
<evidence type="ECO:0000256" key="1">
    <source>
        <dbReference type="SAM" id="MobiDB-lite"/>
    </source>
</evidence>
<dbReference type="Proteomes" id="UP001391051">
    <property type="component" value="Unassembled WGS sequence"/>
</dbReference>
<name>A0ABR1PWN0_9PEZI</name>
<organism evidence="2 3">
    <name type="scientific">Apiospora aurea</name>
    <dbReference type="NCBI Taxonomy" id="335848"/>
    <lineage>
        <taxon>Eukaryota</taxon>
        <taxon>Fungi</taxon>
        <taxon>Dikarya</taxon>
        <taxon>Ascomycota</taxon>
        <taxon>Pezizomycotina</taxon>
        <taxon>Sordariomycetes</taxon>
        <taxon>Xylariomycetidae</taxon>
        <taxon>Amphisphaeriales</taxon>
        <taxon>Apiosporaceae</taxon>
        <taxon>Apiospora</taxon>
    </lineage>
</organism>
<accession>A0ABR1PWN0</accession>
<proteinExistence type="predicted"/>
<reference evidence="2 3" key="1">
    <citation type="submission" date="2023-01" db="EMBL/GenBank/DDBJ databases">
        <title>Analysis of 21 Apiospora genomes using comparative genomics revels a genus with tremendous synthesis potential of carbohydrate active enzymes and secondary metabolites.</title>
        <authorList>
            <person name="Sorensen T."/>
        </authorList>
    </citation>
    <scope>NUCLEOTIDE SEQUENCE [LARGE SCALE GENOMIC DNA]</scope>
    <source>
        <strain evidence="2 3">CBS 24483</strain>
    </source>
</reference>
<comment type="caution">
    <text evidence="2">The sequence shown here is derived from an EMBL/GenBank/DDBJ whole genome shotgun (WGS) entry which is preliminary data.</text>
</comment>
<keyword evidence="3" id="KW-1185">Reference proteome</keyword>
<feature type="region of interest" description="Disordered" evidence="1">
    <location>
        <begin position="1"/>
        <end position="27"/>
    </location>
</feature>
<gene>
    <name evidence="2" type="ORF">PG986_013829</name>
</gene>
<evidence type="ECO:0000313" key="3">
    <source>
        <dbReference type="Proteomes" id="UP001391051"/>
    </source>
</evidence>
<evidence type="ECO:0000313" key="2">
    <source>
        <dbReference type="EMBL" id="KAK7941442.1"/>
    </source>
</evidence>